<feature type="short sequence motif" description="DGA/G" evidence="6">
    <location>
        <begin position="213"/>
        <end position="215"/>
    </location>
</feature>
<evidence type="ECO:0000313" key="10">
    <source>
        <dbReference type="Proteomes" id="UP000712600"/>
    </source>
</evidence>
<evidence type="ECO:0000256" key="5">
    <source>
        <dbReference type="ARBA" id="ARBA00023098"/>
    </source>
</evidence>
<dbReference type="Pfam" id="PF01734">
    <property type="entry name" value="Patatin"/>
    <property type="match status" value="1"/>
</dbReference>
<keyword evidence="3" id="KW-0611">Plant defense</keyword>
<dbReference type="GO" id="GO:0004620">
    <property type="term" value="F:phospholipase activity"/>
    <property type="evidence" value="ECO:0007669"/>
    <property type="project" value="TreeGrafter"/>
</dbReference>
<evidence type="ECO:0000313" key="9">
    <source>
        <dbReference type="EMBL" id="KAF3600196.1"/>
    </source>
</evidence>
<dbReference type="PROSITE" id="PS51635">
    <property type="entry name" value="PNPLA"/>
    <property type="match status" value="1"/>
</dbReference>
<evidence type="ECO:0000259" key="8">
    <source>
        <dbReference type="PROSITE" id="PS51635"/>
    </source>
</evidence>
<reference evidence="9" key="1">
    <citation type="submission" date="2019-12" db="EMBL/GenBank/DDBJ databases">
        <title>Genome sequencing and annotation of Brassica cretica.</title>
        <authorList>
            <person name="Studholme D.J."/>
            <person name="Sarris P."/>
        </authorList>
    </citation>
    <scope>NUCLEOTIDE SEQUENCE</scope>
    <source>
        <strain evidence="9">PFS-109/04</strain>
        <tissue evidence="9">Leaf</tissue>
    </source>
</reference>
<dbReference type="PANTHER" id="PTHR32176">
    <property type="entry name" value="XYLOSE ISOMERASE"/>
    <property type="match status" value="1"/>
</dbReference>
<feature type="short sequence motif" description="GXSXG" evidence="6">
    <location>
        <begin position="62"/>
        <end position="66"/>
    </location>
</feature>
<dbReference type="AlphaFoldDB" id="A0A8S9SFG0"/>
<feature type="active site" description="Nucleophile" evidence="6">
    <location>
        <position position="64"/>
    </location>
</feature>
<dbReference type="GO" id="GO:0006952">
    <property type="term" value="P:defense response"/>
    <property type="evidence" value="ECO:0007669"/>
    <property type="project" value="UniProtKB-KW"/>
</dbReference>
<dbReference type="EC" id="3.1.1.-" evidence="7"/>
<dbReference type="CDD" id="cd07214">
    <property type="entry name" value="Pat17_isozyme_like"/>
    <property type="match status" value="1"/>
</dbReference>
<organism evidence="9 10">
    <name type="scientific">Brassica cretica</name>
    <name type="common">Mustard</name>
    <dbReference type="NCBI Taxonomy" id="69181"/>
    <lineage>
        <taxon>Eukaryota</taxon>
        <taxon>Viridiplantae</taxon>
        <taxon>Streptophyta</taxon>
        <taxon>Embryophyta</taxon>
        <taxon>Tracheophyta</taxon>
        <taxon>Spermatophyta</taxon>
        <taxon>Magnoliopsida</taxon>
        <taxon>eudicotyledons</taxon>
        <taxon>Gunneridae</taxon>
        <taxon>Pentapetalae</taxon>
        <taxon>rosids</taxon>
        <taxon>malvids</taxon>
        <taxon>Brassicales</taxon>
        <taxon>Brassicaceae</taxon>
        <taxon>Brassiceae</taxon>
        <taxon>Brassica</taxon>
    </lineage>
</organism>
<comment type="similarity">
    <text evidence="1 7">Belongs to the patatin family.</text>
</comment>
<protein>
    <recommendedName>
        <fullName evidence="7">Patatin</fullName>
        <ecNumber evidence="7">3.1.1.-</ecNumber>
    </recommendedName>
</protein>
<accession>A0A8S9SFG0</accession>
<keyword evidence="2 6" id="KW-0378">Hydrolase</keyword>
<evidence type="ECO:0000256" key="2">
    <source>
        <dbReference type="ARBA" id="ARBA00022801"/>
    </source>
</evidence>
<comment type="caution">
    <text evidence="9">The sequence shown here is derived from an EMBL/GenBank/DDBJ whole genome shotgun (WGS) entry which is preliminary data.</text>
</comment>
<name>A0A8S9SFG0_BRACR</name>
<proteinExistence type="inferred from homology"/>
<dbReference type="Gene3D" id="3.40.1090.10">
    <property type="entry name" value="Cytosolic phospholipase A2 catalytic domain"/>
    <property type="match status" value="2"/>
</dbReference>
<keyword evidence="5 6" id="KW-0443">Lipid metabolism</keyword>
<evidence type="ECO:0000256" key="7">
    <source>
        <dbReference type="RuleBase" id="RU361262"/>
    </source>
</evidence>
<dbReference type="FunFam" id="3.40.1090.10:FF:000005">
    <property type="entry name" value="Patatin"/>
    <property type="match status" value="1"/>
</dbReference>
<dbReference type="Proteomes" id="UP000712600">
    <property type="component" value="Unassembled WGS sequence"/>
</dbReference>
<dbReference type="SUPFAM" id="SSF52151">
    <property type="entry name" value="FabD/lysophospholipase-like"/>
    <property type="match status" value="2"/>
</dbReference>
<sequence>MDSSCKKNKPPSRGSLVTILSLDGGGVRGIMVGVILAYLEEQLQALDGEDMRLADYFDVVAGTSTGGLMTAMLTVPDETGRPRFSAKDIVPFYLQHSPKIFPQPGGLAALLPKLPKLLSGPKYDGVYLRNLLNNLLGETRLHQTVTNVVIPTFDMKKLQPTIFSSYQALVDPSLDVKISDICIGTSAAPTYFPPHYFQNEDIQGKTSEFHLVDGGVTANNPTLCAIAEVTKQIVKKNPAMGDISPLDYTRVVVISLGTGSIRNEEKYDAIMASKWGLVSWICADGSSPIIDCYNEAIQDIVDYQSCVVFQALHSETNYLRIDDDTLKGDIGSVDISTEKNMEGLVEVGKALLKKNVSRVNLETGHYEPISDHVTNEEALKREACIFCNHGPIIIPHNRFSASNSKHGFNSEVTKQIVKKNPAMGDISPLDYTRVVVISLGTGSIRNEEKYDAIMASKWGLVSWICADGSSPIIDCYNEAIQDIVDYQSCVVFQALHSETNYLRIDDDTLKGDIGSVDISTEKNMDGLVEVGKALLKKNVSRVNLETGHYEPISDHVTNEEALKRVAKILSEERKLRESRYHKLKT</sequence>
<dbReference type="EMBL" id="QGKX02000004">
    <property type="protein sequence ID" value="KAF3600196.1"/>
    <property type="molecule type" value="Genomic_DNA"/>
</dbReference>
<comment type="function">
    <text evidence="7">Lipolytic acyl hydrolase (LAH).</text>
</comment>
<evidence type="ECO:0000256" key="3">
    <source>
        <dbReference type="ARBA" id="ARBA00022821"/>
    </source>
</evidence>
<feature type="domain" description="PNPLA" evidence="8">
    <location>
        <begin position="20"/>
        <end position="226"/>
    </location>
</feature>
<dbReference type="GO" id="GO:0047372">
    <property type="term" value="F:monoacylglycerol lipase activity"/>
    <property type="evidence" value="ECO:0007669"/>
    <property type="project" value="TreeGrafter"/>
</dbReference>
<feature type="active site" description="Proton acceptor" evidence="6">
    <location>
        <position position="213"/>
    </location>
</feature>
<dbReference type="InterPro" id="IPR016035">
    <property type="entry name" value="Acyl_Trfase/lysoPLipase"/>
</dbReference>
<evidence type="ECO:0000256" key="1">
    <source>
        <dbReference type="ARBA" id="ARBA00010240"/>
    </source>
</evidence>
<dbReference type="InterPro" id="IPR002641">
    <property type="entry name" value="PNPLA_dom"/>
</dbReference>
<comment type="domain">
    <text evidence="7">The nitrogen atoms of the two glycine residues in the GGXR motif define the oxyanion hole, and stabilize the oxyanion that forms during the nucleophilic attack by the catalytic serine during substrate cleavage.</text>
</comment>
<feature type="short sequence motif" description="GXGXXG" evidence="6">
    <location>
        <begin position="24"/>
        <end position="29"/>
    </location>
</feature>
<dbReference type="GO" id="GO:0016042">
    <property type="term" value="P:lipid catabolic process"/>
    <property type="evidence" value="ECO:0007669"/>
    <property type="project" value="UniProtKB-UniRule"/>
</dbReference>
<evidence type="ECO:0000256" key="6">
    <source>
        <dbReference type="PROSITE-ProRule" id="PRU01161"/>
    </source>
</evidence>
<dbReference type="PANTHER" id="PTHR32176:SF89">
    <property type="entry name" value="PATATIN-LIKE PROTEIN 1-RELATED"/>
    <property type="match status" value="1"/>
</dbReference>
<keyword evidence="4 6" id="KW-0442">Lipid degradation</keyword>
<gene>
    <name evidence="9" type="ORF">F2Q69_00032747</name>
</gene>
<evidence type="ECO:0000256" key="4">
    <source>
        <dbReference type="ARBA" id="ARBA00022963"/>
    </source>
</evidence>